<feature type="region of interest" description="Disordered" evidence="4">
    <location>
        <begin position="1"/>
        <end position="22"/>
    </location>
</feature>
<name>A0ABX1JAF8_9PSEU</name>
<dbReference type="EMBL" id="JAAXLS010000027">
    <property type="protein sequence ID" value="NKQ56772.1"/>
    <property type="molecule type" value="Genomic_DNA"/>
</dbReference>
<keyword evidence="1" id="KW-0805">Transcription regulation</keyword>
<dbReference type="InterPro" id="IPR036388">
    <property type="entry name" value="WH-like_DNA-bd_sf"/>
</dbReference>
<keyword evidence="3" id="KW-0804">Transcription</keyword>
<evidence type="ECO:0000313" key="7">
    <source>
        <dbReference type="Proteomes" id="UP000715441"/>
    </source>
</evidence>
<keyword evidence="7" id="KW-1185">Reference proteome</keyword>
<gene>
    <name evidence="6" type="ORF">HFP15_28260</name>
</gene>
<reference evidence="6 7" key="1">
    <citation type="submission" date="2020-04" db="EMBL/GenBank/DDBJ databases">
        <title>Novel species.</title>
        <authorList>
            <person name="Teo W.F.A."/>
            <person name="Lipun K."/>
            <person name="Srisuk N."/>
            <person name="Duangmal K."/>
        </authorList>
    </citation>
    <scope>NUCLEOTIDE SEQUENCE [LARGE SCALE GENOMIC DNA]</scope>
    <source>
        <strain evidence="6 7">K13G38</strain>
    </source>
</reference>
<evidence type="ECO:0000256" key="1">
    <source>
        <dbReference type="ARBA" id="ARBA00023015"/>
    </source>
</evidence>
<feature type="domain" description="HTH gntR-type" evidence="5">
    <location>
        <begin position="23"/>
        <end position="91"/>
    </location>
</feature>
<evidence type="ECO:0000259" key="5">
    <source>
        <dbReference type="PROSITE" id="PS50949"/>
    </source>
</evidence>
<dbReference type="SUPFAM" id="SSF46785">
    <property type="entry name" value="Winged helix' DNA-binding domain"/>
    <property type="match status" value="1"/>
</dbReference>
<dbReference type="PROSITE" id="PS50949">
    <property type="entry name" value="HTH_GNTR"/>
    <property type="match status" value="1"/>
</dbReference>
<dbReference type="SMART" id="SM00345">
    <property type="entry name" value="HTH_GNTR"/>
    <property type="match status" value="1"/>
</dbReference>
<dbReference type="Gene3D" id="1.10.10.10">
    <property type="entry name" value="Winged helix-like DNA-binding domain superfamily/Winged helix DNA-binding domain"/>
    <property type="match status" value="1"/>
</dbReference>
<organism evidence="6 7">
    <name type="scientific">Amycolatopsis acididurans</name>
    <dbReference type="NCBI Taxonomy" id="2724524"/>
    <lineage>
        <taxon>Bacteria</taxon>
        <taxon>Bacillati</taxon>
        <taxon>Actinomycetota</taxon>
        <taxon>Actinomycetes</taxon>
        <taxon>Pseudonocardiales</taxon>
        <taxon>Pseudonocardiaceae</taxon>
        <taxon>Amycolatopsis</taxon>
    </lineage>
</organism>
<evidence type="ECO:0000313" key="6">
    <source>
        <dbReference type="EMBL" id="NKQ56772.1"/>
    </source>
</evidence>
<dbReference type="PANTHER" id="PTHR44846">
    <property type="entry name" value="MANNOSYL-D-GLYCERATE TRANSPORT/METABOLISM SYSTEM REPRESSOR MNGR-RELATED"/>
    <property type="match status" value="1"/>
</dbReference>
<protein>
    <submittedName>
        <fullName evidence="6">Winged helix-turn-helix transcriptional regulator</fullName>
    </submittedName>
</protein>
<evidence type="ECO:0000256" key="2">
    <source>
        <dbReference type="ARBA" id="ARBA00023125"/>
    </source>
</evidence>
<feature type="compositionally biased region" description="Basic and acidic residues" evidence="4">
    <location>
        <begin position="1"/>
        <end position="14"/>
    </location>
</feature>
<dbReference type="InterPro" id="IPR050679">
    <property type="entry name" value="Bact_HTH_transcr_reg"/>
</dbReference>
<dbReference type="Pfam" id="PF00392">
    <property type="entry name" value="GntR"/>
    <property type="match status" value="1"/>
</dbReference>
<evidence type="ECO:0000256" key="4">
    <source>
        <dbReference type="SAM" id="MobiDB-lite"/>
    </source>
</evidence>
<dbReference type="PANTHER" id="PTHR44846:SF17">
    <property type="entry name" value="GNTR-FAMILY TRANSCRIPTIONAL REGULATOR"/>
    <property type="match status" value="1"/>
</dbReference>
<proteinExistence type="predicted"/>
<dbReference type="InterPro" id="IPR000524">
    <property type="entry name" value="Tscrpt_reg_HTH_GntR"/>
</dbReference>
<comment type="caution">
    <text evidence="6">The sequence shown here is derived from an EMBL/GenBank/DDBJ whole genome shotgun (WGS) entry which is preliminary data.</text>
</comment>
<dbReference type="CDD" id="cd07377">
    <property type="entry name" value="WHTH_GntR"/>
    <property type="match status" value="1"/>
</dbReference>
<dbReference type="InterPro" id="IPR036390">
    <property type="entry name" value="WH_DNA-bd_sf"/>
</dbReference>
<accession>A0ABX1JAF8</accession>
<sequence length="94" mass="10221">MTTPDAPREQERPTTGRPGGEPGYVYQWVADQIAAQIESGELAPHAALPSERMLASAYGVSLGTARHATQLLRFRGLVVTVRAKGTYVADRKRN</sequence>
<keyword evidence="2" id="KW-0238">DNA-binding</keyword>
<dbReference type="Proteomes" id="UP000715441">
    <property type="component" value="Unassembled WGS sequence"/>
</dbReference>
<evidence type="ECO:0000256" key="3">
    <source>
        <dbReference type="ARBA" id="ARBA00023163"/>
    </source>
</evidence>
<dbReference type="RefSeq" id="WP_168519805.1">
    <property type="nucleotide sequence ID" value="NZ_JAAXLS010000027.1"/>
</dbReference>